<dbReference type="InterPro" id="IPR002931">
    <property type="entry name" value="Transglutaminase-like"/>
</dbReference>
<dbReference type="InterPro" id="IPR052901">
    <property type="entry name" value="Bact_TGase-like"/>
</dbReference>
<feature type="transmembrane region" description="Helical" evidence="1">
    <location>
        <begin position="20"/>
        <end position="53"/>
    </location>
</feature>
<dbReference type="Proteomes" id="UP001157134">
    <property type="component" value="Unassembled WGS sequence"/>
</dbReference>
<protein>
    <recommendedName>
        <fullName evidence="2">Transglutaminase-like domain-containing protein</fullName>
    </recommendedName>
</protein>
<evidence type="ECO:0000256" key="1">
    <source>
        <dbReference type="SAM" id="Phobius"/>
    </source>
</evidence>
<dbReference type="PANTHER" id="PTHR42736:SF1">
    <property type="entry name" value="PROTEIN-GLUTAMINE GAMMA-GLUTAMYLTRANSFERASE"/>
    <property type="match status" value="1"/>
</dbReference>
<dbReference type="InterPro" id="IPR021878">
    <property type="entry name" value="TgpA_N"/>
</dbReference>
<dbReference type="SMART" id="SM00460">
    <property type="entry name" value="TGc"/>
    <property type="match status" value="1"/>
</dbReference>
<keyword evidence="1" id="KW-1133">Transmembrane helix</keyword>
<proteinExistence type="predicted"/>
<dbReference type="EMBL" id="BSSV01000002">
    <property type="protein sequence ID" value="GLX84904.1"/>
    <property type="molecule type" value="Genomic_DNA"/>
</dbReference>
<feature type="transmembrane region" description="Helical" evidence="1">
    <location>
        <begin position="174"/>
        <end position="197"/>
    </location>
</feature>
<accession>A0ABQ6HBT6</accession>
<keyword evidence="4" id="KW-1185">Reference proteome</keyword>
<keyword evidence="1" id="KW-0472">Membrane</keyword>
<feature type="domain" description="Transglutaminase-like" evidence="2">
    <location>
        <begin position="434"/>
        <end position="505"/>
    </location>
</feature>
<reference evidence="3 4" key="1">
    <citation type="submission" date="2023-03" db="EMBL/GenBank/DDBJ databases">
        <title>Thalassotalea loyana LMG 22536T draft genome sequence.</title>
        <authorList>
            <person name="Sawabe T."/>
        </authorList>
    </citation>
    <scope>NUCLEOTIDE SEQUENCE [LARGE SCALE GENOMIC DNA]</scope>
    <source>
        <strain evidence="3 4">LMG 22536</strain>
    </source>
</reference>
<sequence length="703" mass="81405">MGWFSRAKRQSMVLPKELQLVMLLVAFANFAFLASQLSSWFVVLDVVILANYYFGFSRPKLRRKAVVFGFTLLGIITLIILSKPLGLMLTMVNLLVFSHVMKLYEQNIQRDFYTFNLLSFIVVATAMLFYQSLWFFILLLLLLILSLIPLLLFNKYQTSVQQNNEVVSFDLVKAHTVLLSKMVLISIPLAIFLFFIFPRLQPFAAIPQVKMAKTGLSDEVSVGDIGQLVRSDELAFQVEFEEGITPKAPMYWRALVMEYFDGVTWQSAEKNPKFSNIFRNKDRYLSFVESRTENIVYIGESINYQVYVRPSYQQFLFALDVAQPKSSGVSLLADRTIISEKPISQKFAYEVTSYPNLKIDSELPDLVSAINLAIPSETNPNLQAYAQTIVNKYQGQSNQQQMVIDDILTTFREQPYYYTLNPPILTGDRLDQFFFESKAGFCVHYASTFTFLMRAAGIPARMVTGYLGGEYHEQGQFFSIRQKDAHAWTEVWLENRGWVRIDPTAAVSPERIEQGIDAALLQEQGFLNQGFFNNVNWLNGTLLLRIRGTFELIDYQWTKYIVGFSSKKQSRLLRQLFGDKQYWKVGLAIAGVLTILFLFFYLFTQVNWRSPKKPLHVVYYERLQKYMKRQVFLADYHNELEQPDITVRAYCQRISAIEPRYKLVLHGFLSAFEAIQYQPLTEQQRDKKNAQLLQLLKQITELK</sequence>
<dbReference type="RefSeq" id="WP_284296594.1">
    <property type="nucleotide sequence ID" value="NZ_BSSV01000002.1"/>
</dbReference>
<organism evidence="3 4">
    <name type="scientific">Thalassotalea loyana</name>
    <dbReference type="NCBI Taxonomy" id="280483"/>
    <lineage>
        <taxon>Bacteria</taxon>
        <taxon>Pseudomonadati</taxon>
        <taxon>Pseudomonadota</taxon>
        <taxon>Gammaproteobacteria</taxon>
        <taxon>Alteromonadales</taxon>
        <taxon>Colwelliaceae</taxon>
        <taxon>Thalassotalea</taxon>
    </lineage>
</organism>
<evidence type="ECO:0000313" key="4">
    <source>
        <dbReference type="Proteomes" id="UP001157134"/>
    </source>
</evidence>
<gene>
    <name evidence="3" type="ORF">tloyanaT_11560</name>
</gene>
<feature type="transmembrane region" description="Helical" evidence="1">
    <location>
        <begin position="135"/>
        <end position="153"/>
    </location>
</feature>
<evidence type="ECO:0000259" key="2">
    <source>
        <dbReference type="SMART" id="SM00460"/>
    </source>
</evidence>
<dbReference type="InterPro" id="IPR038765">
    <property type="entry name" value="Papain-like_cys_pep_sf"/>
</dbReference>
<dbReference type="Gene3D" id="3.10.620.30">
    <property type="match status" value="1"/>
</dbReference>
<dbReference type="PANTHER" id="PTHR42736">
    <property type="entry name" value="PROTEIN-GLUTAMINE GAMMA-GLUTAMYLTRANSFERASE"/>
    <property type="match status" value="1"/>
</dbReference>
<dbReference type="Pfam" id="PF01841">
    <property type="entry name" value="Transglut_core"/>
    <property type="match status" value="1"/>
</dbReference>
<feature type="transmembrane region" description="Helical" evidence="1">
    <location>
        <begin position="582"/>
        <end position="603"/>
    </location>
</feature>
<feature type="transmembrane region" description="Helical" evidence="1">
    <location>
        <begin position="111"/>
        <end position="129"/>
    </location>
</feature>
<feature type="transmembrane region" description="Helical" evidence="1">
    <location>
        <begin position="65"/>
        <end position="81"/>
    </location>
</feature>
<comment type="caution">
    <text evidence="3">The sequence shown here is derived from an EMBL/GenBank/DDBJ whole genome shotgun (WGS) entry which is preliminary data.</text>
</comment>
<evidence type="ECO:0000313" key="3">
    <source>
        <dbReference type="EMBL" id="GLX84904.1"/>
    </source>
</evidence>
<dbReference type="SUPFAM" id="SSF54001">
    <property type="entry name" value="Cysteine proteinases"/>
    <property type="match status" value="1"/>
</dbReference>
<dbReference type="Pfam" id="PF11992">
    <property type="entry name" value="TgpA_N"/>
    <property type="match status" value="1"/>
</dbReference>
<name>A0ABQ6HBT6_9GAMM</name>
<keyword evidence="1" id="KW-0812">Transmembrane</keyword>